<feature type="coiled-coil region" evidence="10">
    <location>
        <begin position="355"/>
        <end position="386"/>
    </location>
</feature>
<dbReference type="EC" id="2.7.13.3" evidence="3"/>
<evidence type="ECO:0000256" key="9">
    <source>
        <dbReference type="ARBA" id="ARBA00023012"/>
    </source>
</evidence>
<dbReference type="Pfam" id="PF00512">
    <property type="entry name" value="HisKA"/>
    <property type="match status" value="1"/>
</dbReference>
<dbReference type="Gene3D" id="3.30.565.10">
    <property type="entry name" value="Histidine kinase-like ATPase, C-terminal domain"/>
    <property type="match status" value="1"/>
</dbReference>
<feature type="transmembrane region" description="Helical" evidence="11">
    <location>
        <begin position="42"/>
        <end position="63"/>
    </location>
</feature>
<proteinExistence type="predicted"/>
<dbReference type="Proteomes" id="UP000325161">
    <property type="component" value="Chromosome"/>
</dbReference>
<dbReference type="OrthoDB" id="9815750at2"/>
<dbReference type="GO" id="GO:0000155">
    <property type="term" value="F:phosphorelay sensor kinase activity"/>
    <property type="evidence" value="ECO:0007669"/>
    <property type="project" value="InterPro"/>
</dbReference>
<dbReference type="Pfam" id="PF00672">
    <property type="entry name" value="HAMP"/>
    <property type="match status" value="1"/>
</dbReference>
<keyword evidence="11" id="KW-0472">Membrane</keyword>
<keyword evidence="7" id="KW-0418">Kinase</keyword>
<dbReference type="Pfam" id="PF02518">
    <property type="entry name" value="HATPase_c"/>
    <property type="match status" value="1"/>
</dbReference>
<dbReference type="InterPro" id="IPR036097">
    <property type="entry name" value="HisK_dim/P_sf"/>
</dbReference>
<dbReference type="Gene3D" id="3.30.450.20">
    <property type="entry name" value="PAS domain"/>
    <property type="match status" value="1"/>
</dbReference>
<evidence type="ECO:0000259" key="12">
    <source>
        <dbReference type="PROSITE" id="PS50109"/>
    </source>
</evidence>
<dbReference type="SUPFAM" id="SSF55785">
    <property type="entry name" value="PYP-like sensor domain (PAS domain)"/>
    <property type="match status" value="1"/>
</dbReference>
<dbReference type="InterPro" id="IPR003660">
    <property type="entry name" value="HAMP_dom"/>
</dbReference>
<evidence type="ECO:0000256" key="8">
    <source>
        <dbReference type="ARBA" id="ARBA00022840"/>
    </source>
</evidence>
<dbReference type="Gene3D" id="1.10.287.130">
    <property type="match status" value="1"/>
</dbReference>
<dbReference type="GO" id="GO:0005524">
    <property type="term" value="F:ATP binding"/>
    <property type="evidence" value="ECO:0007669"/>
    <property type="project" value="UniProtKB-KW"/>
</dbReference>
<dbReference type="InterPro" id="IPR035965">
    <property type="entry name" value="PAS-like_dom_sf"/>
</dbReference>
<feature type="domain" description="Histidine kinase" evidence="12">
    <location>
        <begin position="544"/>
        <end position="807"/>
    </location>
</feature>
<keyword evidence="9" id="KW-0902">Two-component regulatory system</keyword>
<dbReference type="AlphaFoldDB" id="A0A5C0ARH7"/>
<keyword evidence="15" id="KW-1185">Reference proteome</keyword>
<keyword evidence="11" id="KW-1133">Transmembrane helix</keyword>
<sequence length="827" mass="89165">MNRILSILLGLGGIAALILLFLLASATGNSSRLEEQYDLLLGLNGVVALALFAWVVTLATRLLGRLKRREFGARLTGRFALAFALVGVVPGVLIYLLSVQFLSRSIESWFNVRVDTALEAGLNLGRAALDSQLQELNTRARTIALTLDDPSDSNVALTLTRLREQTGVQESMVFTASGRIVAFSTAMYGALLPEPPPASVLRQLRVARAYAAAEADSVTQAGVIDTNPTTNLLRLRVVVPLSQASSLALSGGFNAEPRYLQLIQPVPEQIAFNANEVQSGYRDYQQLTLSRLGLRNLYGITLTLALLLSVFAAIGAAFFLSRRLVRPMLLLAEGTQAVGVGDFRPIPEPATRDEVSQLTRSFNAMTRQLEEARSMVESNRQQLERSNAYLESILSNLSSGVLVFDEGFRLTTVNHGAQQILRVDLHGGIGRPLESVEGLGPFAQAIHNAFAQHEAAQSGRTYWQQQFEIARVGEGTGNEDCPPRLLAEMPHAGGTADDHPITLLARGSHLATGQGPSGYVVVFDDITEVISANRAMAWGEVARRLAHEIKNPLTPIQLSAERLAMKLTDKLGPTDAAMLHRATGTIINQVGSMLRMVDDFREYARTPPAVLQQLDLNELIAEVLTLYGWDPDEGMLRQGPRSVLLSVALEASLPRVLGDATQLRQVIHNLLANAHDAIDDKLREQAKLAAEAADAAQSAELLTTDGSAALVAEAENRVGVSTRLITTRLPDGTEHAAVRLTVTDTGAGFSPRILRRAFEPYVTTKARGTGLGLAIVKKIVDEHGGRIDLTNRSGGGAMVSILLTRLSEDTRVPAEGGEQRGAEAKTA</sequence>
<dbReference type="InterPro" id="IPR003661">
    <property type="entry name" value="HisK_dim/P_dom"/>
</dbReference>
<organism evidence="14 15">
    <name type="scientific">Pigmentiphaga aceris</name>
    <dbReference type="NCBI Taxonomy" id="1940612"/>
    <lineage>
        <taxon>Bacteria</taxon>
        <taxon>Pseudomonadati</taxon>
        <taxon>Pseudomonadota</taxon>
        <taxon>Betaproteobacteria</taxon>
        <taxon>Burkholderiales</taxon>
        <taxon>Alcaligenaceae</taxon>
        <taxon>Pigmentiphaga</taxon>
    </lineage>
</organism>
<reference evidence="14 15" key="1">
    <citation type="submission" date="2019-08" db="EMBL/GenBank/DDBJ databases">
        <title>Amphibian skin-associated Pigmentiphaga: genome sequence and occurrence across geography and hosts.</title>
        <authorList>
            <person name="Bletz M.C."/>
            <person name="Bunk B."/>
            <person name="Sproeer C."/>
            <person name="Biwer P."/>
            <person name="Reiter S."/>
            <person name="Rabemananjara F.C.E."/>
            <person name="Schulz S."/>
            <person name="Overmann J."/>
            <person name="Vences M."/>
        </authorList>
    </citation>
    <scope>NUCLEOTIDE SEQUENCE [LARGE SCALE GENOMIC DNA]</scope>
    <source>
        <strain evidence="14 15">Mada1488</strain>
    </source>
</reference>
<keyword evidence="11" id="KW-0812">Transmembrane</keyword>
<dbReference type="InterPro" id="IPR036890">
    <property type="entry name" value="HATPase_C_sf"/>
</dbReference>
<dbReference type="Pfam" id="PF13188">
    <property type="entry name" value="PAS_8"/>
    <property type="match status" value="1"/>
</dbReference>
<dbReference type="SUPFAM" id="SSF47384">
    <property type="entry name" value="Homodimeric domain of signal transducing histidine kinase"/>
    <property type="match status" value="1"/>
</dbReference>
<feature type="transmembrane region" description="Helical" evidence="11">
    <location>
        <begin position="297"/>
        <end position="320"/>
    </location>
</feature>
<dbReference type="InterPro" id="IPR017232">
    <property type="entry name" value="NtrY"/>
</dbReference>
<evidence type="ECO:0000256" key="5">
    <source>
        <dbReference type="ARBA" id="ARBA00022679"/>
    </source>
</evidence>
<dbReference type="SUPFAM" id="SSF158472">
    <property type="entry name" value="HAMP domain-like"/>
    <property type="match status" value="1"/>
</dbReference>
<protein>
    <recommendedName>
        <fullName evidence="3">histidine kinase</fullName>
        <ecNumber evidence="3">2.7.13.3</ecNumber>
    </recommendedName>
</protein>
<evidence type="ECO:0000256" key="11">
    <source>
        <dbReference type="SAM" id="Phobius"/>
    </source>
</evidence>
<evidence type="ECO:0000256" key="10">
    <source>
        <dbReference type="SAM" id="Coils"/>
    </source>
</evidence>
<feature type="transmembrane region" description="Helical" evidence="11">
    <location>
        <begin position="75"/>
        <end position="97"/>
    </location>
</feature>
<evidence type="ECO:0000256" key="6">
    <source>
        <dbReference type="ARBA" id="ARBA00022741"/>
    </source>
</evidence>
<dbReference type="PANTHER" id="PTHR43065">
    <property type="entry name" value="SENSOR HISTIDINE KINASE"/>
    <property type="match status" value="1"/>
</dbReference>
<dbReference type="PROSITE" id="PS50885">
    <property type="entry name" value="HAMP"/>
    <property type="match status" value="1"/>
</dbReference>
<comment type="subcellular location">
    <subcellularLocation>
        <location evidence="2">Membrane</location>
    </subcellularLocation>
</comment>
<dbReference type="SMART" id="SM00388">
    <property type="entry name" value="HisKA"/>
    <property type="match status" value="1"/>
</dbReference>
<keyword evidence="4" id="KW-0597">Phosphoprotein</keyword>
<dbReference type="SMART" id="SM00304">
    <property type="entry name" value="HAMP"/>
    <property type="match status" value="1"/>
</dbReference>
<dbReference type="EMBL" id="CP043046">
    <property type="protein sequence ID" value="QEI04545.1"/>
    <property type="molecule type" value="Genomic_DNA"/>
</dbReference>
<dbReference type="GO" id="GO:0016020">
    <property type="term" value="C:membrane"/>
    <property type="evidence" value="ECO:0007669"/>
    <property type="project" value="UniProtKB-SubCell"/>
</dbReference>
<keyword evidence="8" id="KW-0067">ATP-binding</keyword>
<evidence type="ECO:0000256" key="2">
    <source>
        <dbReference type="ARBA" id="ARBA00004370"/>
    </source>
</evidence>
<dbReference type="KEGG" id="pacr:FXN63_00890"/>
<gene>
    <name evidence="14" type="ORF">FXN63_00890</name>
</gene>
<dbReference type="InterPro" id="IPR004358">
    <property type="entry name" value="Sig_transdc_His_kin-like_C"/>
</dbReference>
<evidence type="ECO:0000256" key="4">
    <source>
        <dbReference type="ARBA" id="ARBA00022553"/>
    </source>
</evidence>
<dbReference type="InterPro" id="IPR003594">
    <property type="entry name" value="HATPase_dom"/>
</dbReference>
<evidence type="ECO:0000256" key="3">
    <source>
        <dbReference type="ARBA" id="ARBA00012438"/>
    </source>
</evidence>
<accession>A0A5C0ARH7</accession>
<dbReference type="SMART" id="SM00387">
    <property type="entry name" value="HATPase_c"/>
    <property type="match status" value="1"/>
</dbReference>
<name>A0A5C0ARH7_9BURK</name>
<keyword evidence="5" id="KW-0808">Transferase</keyword>
<comment type="catalytic activity">
    <reaction evidence="1">
        <text>ATP + protein L-histidine = ADP + protein N-phospho-L-histidine.</text>
        <dbReference type="EC" id="2.7.13.3"/>
    </reaction>
</comment>
<dbReference type="PROSITE" id="PS50109">
    <property type="entry name" value="HIS_KIN"/>
    <property type="match status" value="1"/>
</dbReference>
<evidence type="ECO:0000259" key="13">
    <source>
        <dbReference type="PROSITE" id="PS50885"/>
    </source>
</evidence>
<evidence type="ECO:0000256" key="7">
    <source>
        <dbReference type="ARBA" id="ARBA00022777"/>
    </source>
</evidence>
<feature type="domain" description="HAMP" evidence="13">
    <location>
        <begin position="322"/>
        <end position="374"/>
    </location>
</feature>
<evidence type="ECO:0000313" key="14">
    <source>
        <dbReference type="EMBL" id="QEI04545.1"/>
    </source>
</evidence>
<dbReference type="Gene3D" id="6.10.340.10">
    <property type="match status" value="1"/>
</dbReference>
<dbReference type="PRINTS" id="PR00344">
    <property type="entry name" value="BCTRLSENSOR"/>
</dbReference>
<keyword evidence="6" id="KW-0547">Nucleotide-binding</keyword>
<dbReference type="InterPro" id="IPR005467">
    <property type="entry name" value="His_kinase_dom"/>
</dbReference>
<dbReference type="PANTHER" id="PTHR43065:SF10">
    <property type="entry name" value="PEROXIDE STRESS-ACTIVATED HISTIDINE KINASE MAK3"/>
    <property type="match status" value="1"/>
</dbReference>
<dbReference type="CDD" id="cd06225">
    <property type="entry name" value="HAMP"/>
    <property type="match status" value="1"/>
</dbReference>
<dbReference type="CDD" id="cd00082">
    <property type="entry name" value="HisKA"/>
    <property type="match status" value="1"/>
</dbReference>
<keyword evidence="10" id="KW-0175">Coiled coil</keyword>
<dbReference type="RefSeq" id="WP_148811949.1">
    <property type="nucleotide sequence ID" value="NZ_CP043046.1"/>
</dbReference>
<dbReference type="SUPFAM" id="SSF55874">
    <property type="entry name" value="ATPase domain of HSP90 chaperone/DNA topoisomerase II/histidine kinase"/>
    <property type="match status" value="1"/>
</dbReference>
<evidence type="ECO:0000313" key="15">
    <source>
        <dbReference type="Proteomes" id="UP000325161"/>
    </source>
</evidence>
<dbReference type="InterPro" id="IPR000014">
    <property type="entry name" value="PAS"/>
</dbReference>
<evidence type="ECO:0000256" key="1">
    <source>
        <dbReference type="ARBA" id="ARBA00000085"/>
    </source>
</evidence>
<dbReference type="PIRSF" id="PIRSF037532">
    <property type="entry name" value="STHK_NtrY"/>
    <property type="match status" value="1"/>
</dbReference>